<evidence type="ECO:0000313" key="1">
    <source>
        <dbReference type="EMBL" id="PYE14321.1"/>
    </source>
</evidence>
<sequence>MTQNFSDIAAPERRVRAMDMAYMLSTPHIELAGDRAIATGNSPWALIAGGSEGGDRLDHHDPIEVGPTLRIAVVSPGRRRRAQQRSNPAELMREARESYPHRRLNSARALVLHTTLQPSSTTMLLYEMRESAAKIVHQVGEPFSQHRAF</sequence>
<evidence type="ECO:0000313" key="2">
    <source>
        <dbReference type="Proteomes" id="UP000247591"/>
    </source>
</evidence>
<keyword evidence="2" id="KW-1185">Reference proteome</keyword>
<dbReference type="Proteomes" id="UP000247591">
    <property type="component" value="Unassembled WGS sequence"/>
</dbReference>
<accession>A0A318RHS8</accession>
<dbReference type="AlphaFoldDB" id="A0A318RHS8"/>
<name>A0A318RHS8_WILLI</name>
<dbReference type="OrthoDB" id="8225471at2"/>
<dbReference type="EMBL" id="QJSP01000013">
    <property type="protein sequence ID" value="PYE14321.1"/>
    <property type="molecule type" value="Genomic_DNA"/>
</dbReference>
<reference evidence="1 2" key="1">
    <citation type="submission" date="2018-06" db="EMBL/GenBank/DDBJ databases">
        <title>Genomic Encyclopedia of Type Strains, Phase IV (KMG-IV): sequencing the most valuable type-strain genomes for metagenomic binning, comparative biology and taxonomic classification.</title>
        <authorList>
            <person name="Goeker M."/>
        </authorList>
    </citation>
    <scope>NUCLEOTIDE SEQUENCE [LARGE SCALE GENOMIC DNA]</scope>
    <source>
        <strain evidence="1 2">DSM 45521</strain>
    </source>
</reference>
<organism evidence="1 2">
    <name type="scientific">Williamsia limnetica</name>
    <dbReference type="NCBI Taxonomy" id="882452"/>
    <lineage>
        <taxon>Bacteria</taxon>
        <taxon>Bacillati</taxon>
        <taxon>Actinomycetota</taxon>
        <taxon>Actinomycetes</taxon>
        <taxon>Mycobacteriales</taxon>
        <taxon>Nocardiaceae</taxon>
        <taxon>Williamsia</taxon>
    </lineage>
</organism>
<gene>
    <name evidence="1" type="ORF">DFR67_113115</name>
</gene>
<comment type="caution">
    <text evidence="1">The sequence shown here is derived from an EMBL/GenBank/DDBJ whole genome shotgun (WGS) entry which is preliminary data.</text>
</comment>
<proteinExistence type="predicted"/>
<protein>
    <submittedName>
        <fullName evidence="1">Uncharacterized protein</fullName>
    </submittedName>
</protein>
<dbReference type="RefSeq" id="WP_146240495.1">
    <property type="nucleotide sequence ID" value="NZ_QJSP01000013.1"/>
</dbReference>